<dbReference type="PANTHER" id="PTHR45722:SF2">
    <property type="entry name" value="LARGE RIBOSOMAL SUBUNIT PROTEIN UL29-RELATED"/>
    <property type="match status" value="1"/>
</dbReference>
<keyword evidence="3" id="KW-0687">Ribonucleoprotein</keyword>
<dbReference type="InterPro" id="IPR045059">
    <property type="entry name" value="Ribosomal_uL29_euk"/>
</dbReference>
<evidence type="ECO:0000256" key="1">
    <source>
        <dbReference type="ARBA" id="ARBA00009254"/>
    </source>
</evidence>
<evidence type="ECO:0000313" key="6">
    <source>
        <dbReference type="Proteomes" id="UP001652625"/>
    </source>
</evidence>
<reference evidence="6 7" key="1">
    <citation type="submission" date="2025-05" db="UniProtKB">
        <authorList>
            <consortium name="RefSeq"/>
        </authorList>
    </citation>
    <scope>NUCLEOTIDE SEQUENCE [LARGE SCALE GENOMIC DNA]</scope>
</reference>
<dbReference type="NCBIfam" id="TIGR00012">
    <property type="entry name" value="L29"/>
    <property type="match status" value="1"/>
</dbReference>
<gene>
    <name evidence="7 8" type="primary">LOC100209196</name>
</gene>
<dbReference type="PANTHER" id="PTHR45722">
    <property type="entry name" value="60S RIBOSOMAL PROTEIN L35"/>
    <property type="match status" value="1"/>
</dbReference>
<dbReference type="RefSeq" id="XP_065646757.1">
    <property type="nucleotide sequence ID" value="XM_065790685.1"/>
</dbReference>
<dbReference type="RefSeq" id="XP_065646756.1">
    <property type="nucleotide sequence ID" value="XM_065790684.1"/>
</dbReference>
<sequence length="123" mass="14390">MVKVKAHELRGKKKEELLHQLNELKTELQQLNVNKVTGGAPSKLSKIKVFRKSIARVLTVISQSQRENLKKFYANKKYKPLDLRSKKTRAMRRALTKHEASLKTVRQVKKLRHFGIRKYAVKE</sequence>
<dbReference type="GeneID" id="100209196"/>
<accession>A0ABM4BCT5</accession>
<dbReference type="Proteomes" id="UP001652625">
    <property type="component" value="Chromosome 02"/>
</dbReference>
<keyword evidence="6" id="KW-1185">Reference proteome</keyword>
<comment type="similarity">
    <text evidence="1">Belongs to the universal ribosomal protein uL29 family.</text>
</comment>
<dbReference type="RefSeq" id="XP_002157600.1">
    <property type="nucleotide sequence ID" value="XM_002157564.5"/>
</dbReference>
<keyword evidence="2" id="KW-0689">Ribosomal protein</keyword>
<dbReference type="Gene3D" id="6.10.250.3450">
    <property type="match status" value="1"/>
</dbReference>
<dbReference type="CDD" id="cd00427">
    <property type="entry name" value="Ribosomal_L29_HIP"/>
    <property type="match status" value="1"/>
</dbReference>
<proteinExistence type="inferred from homology"/>
<evidence type="ECO:0000256" key="4">
    <source>
        <dbReference type="ARBA" id="ARBA00035204"/>
    </source>
</evidence>
<evidence type="ECO:0000256" key="5">
    <source>
        <dbReference type="ARBA" id="ARBA00035334"/>
    </source>
</evidence>
<dbReference type="SUPFAM" id="SSF46561">
    <property type="entry name" value="Ribosomal protein L29 (L29p)"/>
    <property type="match status" value="1"/>
</dbReference>
<evidence type="ECO:0000313" key="7">
    <source>
        <dbReference type="RefSeq" id="XP_065646756.1"/>
    </source>
</evidence>
<evidence type="ECO:0000313" key="8">
    <source>
        <dbReference type="RefSeq" id="XP_065646757.1"/>
    </source>
</evidence>
<dbReference type="Pfam" id="PF00831">
    <property type="entry name" value="Ribosomal_L29"/>
    <property type="match status" value="1"/>
</dbReference>
<name>A0ABM4BCT5_HYDVU</name>
<dbReference type="Gene3D" id="1.10.287.310">
    <property type="match status" value="1"/>
</dbReference>
<evidence type="ECO:0000256" key="3">
    <source>
        <dbReference type="ARBA" id="ARBA00023274"/>
    </source>
</evidence>
<dbReference type="InterPro" id="IPR036049">
    <property type="entry name" value="Ribosomal_uL29_sf"/>
</dbReference>
<dbReference type="InterPro" id="IPR001854">
    <property type="entry name" value="Ribosomal_uL29"/>
</dbReference>
<organism evidence="6 8">
    <name type="scientific">Hydra vulgaris</name>
    <name type="common">Hydra</name>
    <name type="synonym">Hydra attenuata</name>
    <dbReference type="NCBI Taxonomy" id="6087"/>
    <lineage>
        <taxon>Eukaryota</taxon>
        <taxon>Metazoa</taxon>
        <taxon>Cnidaria</taxon>
        <taxon>Hydrozoa</taxon>
        <taxon>Hydroidolina</taxon>
        <taxon>Anthoathecata</taxon>
        <taxon>Aplanulata</taxon>
        <taxon>Hydridae</taxon>
        <taxon>Hydra</taxon>
    </lineage>
</organism>
<dbReference type="HAMAP" id="MF_00374">
    <property type="entry name" value="Ribosomal_uL29"/>
    <property type="match status" value="1"/>
</dbReference>
<evidence type="ECO:0000256" key="2">
    <source>
        <dbReference type="ARBA" id="ARBA00022980"/>
    </source>
</evidence>
<protein>
    <recommendedName>
        <fullName evidence="4">Large ribosomal subunit protein uL29</fullName>
    </recommendedName>
    <alternativeName>
        <fullName evidence="5">60S ribosomal protein L35</fullName>
    </alternativeName>
</protein>